<keyword evidence="3" id="KW-0328">Glycosyltransferase</keyword>
<dbReference type="InterPro" id="IPR050943">
    <property type="entry name" value="Glycosyltr_29_Sialyltrsf"/>
</dbReference>
<evidence type="ECO:0000256" key="4">
    <source>
        <dbReference type="ARBA" id="ARBA00022679"/>
    </source>
</evidence>
<evidence type="ECO:0000256" key="3">
    <source>
        <dbReference type="ARBA" id="ARBA00022676"/>
    </source>
</evidence>
<keyword evidence="6" id="KW-0735">Signal-anchor</keyword>
<evidence type="ECO:0000313" key="12">
    <source>
        <dbReference type="Proteomes" id="UP000694865"/>
    </source>
</evidence>
<keyword evidence="12" id="KW-1185">Reference proteome</keyword>
<dbReference type="Gene3D" id="3.90.1480.20">
    <property type="entry name" value="Glycosyl transferase family 29"/>
    <property type="match status" value="1"/>
</dbReference>
<proteinExistence type="inferred from homology"/>
<evidence type="ECO:0000256" key="7">
    <source>
        <dbReference type="ARBA" id="ARBA00022989"/>
    </source>
</evidence>
<evidence type="ECO:0000256" key="11">
    <source>
        <dbReference type="ARBA" id="ARBA00023180"/>
    </source>
</evidence>
<sequence length="399" mass="45823">MAKRKYCSTVFLFIAICMTGSVFLVYVCVNTINTYVVPITRVPEIYADIRNSGLGEIIEKVQKNITINATVVKDIPVVQEVIKRIDHPVLSHAYKRISKIRLYQTELRKNLTAILSSLENWKMNMTRIQEIRNALSKMNGPTFMFTQSTSPIGRKYYNSFIDDPVVIDKYKRTLLPMVSPFTTKRLFRTCAVVGNGGILRHNNCGQEIDSHDYVIRANLQPIQRFANLAGAKTNLTSINPTRIRDRYQSLHSVQSERRFARDLLEYEGSLLWIPNSKSVNNSVAFKVARVVQQNTTLQILLADAKHFKLLENYWKSKKMLSSGMALVSVGLSLCEELHLYGFWPFKINANGVPLAMHYTNDIRWSSYANSHDYPYEFQLLTRLHQDGVLRLHAKKCTYV</sequence>
<keyword evidence="11" id="KW-0325">Glycoprotein</keyword>
<keyword evidence="5" id="KW-0812">Transmembrane</keyword>
<evidence type="ECO:0000256" key="10">
    <source>
        <dbReference type="ARBA" id="ARBA00023157"/>
    </source>
</evidence>
<evidence type="ECO:0000256" key="2">
    <source>
        <dbReference type="ARBA" id="ARBA00006003"/>
    </source>
</evidence>
<dbReference type="PIRSF" id="PIRSF005557">
    <property type="entry name" value="Sialyl_trans"/>
    <property type="match status" value="1"/>
</dbReference>
<dbReference type="PANTHER" id="PTHR11987">
    <property type="entry name" value="ALPHA-2,8-SIALYLTRANSFERASE"/>
    <property type="match status" value="1"/>
</dbReference>
<dbReference type="Proteomes" id="UP000694865">
    <property type="component" value="Unplaced"/>
</dbReference>
<organism evidence="12 13">
    <name type="scientific">Saccoglossus kowalevskii</name>
    <name type="common">Acorn worm</name>
    <dbReference type="NCBI Taxonomy" id="10224"/>
    <lineage>
        <taxon>Eukaryota</taxon>
        <taxon>Metazoa</taxon>
        <taxon>Hemichordata</taxon>
        <taxon>Enteropneusta</taxon>
        <taxon>Harrimaniidae</taxon>
        <taxon>Saccoglossus</taxon>
    </lineage>
</organism>
<evidence type="ECO:0000256" key="9">
    <source>
        <dbReference type="ARBA" id="ARBA00023136"/>
    </source>
</evidence>
<evidence type="ECO:0000256" key="1">
    <source>
        <dbReference type="ARBA" id="ARBA00004323"/>
    </source>
</evidence>
<keyword evidence="9" id="KW-0472">Membrane</keyword>
<evidence type="ECO:0000256" key="6">
    <source>
        <dbReference type="ARBA" id="ARBA00022968"/>
    </source>
</evidence>
<keyword evidence="10" id="KW-1015">Disulfide bond</keyword>
<keyword evidence="7" id="KW-1133">Transmembrane helix</keyword>
<gene>
    <name evidence="13" type="primary">LOC102803111</name>
</gene>
<dbReference type="InterPro" id="IPR012163">
    <property type="entry name" value="Sialyl_trans"/>
</dbReference>
<dbReference type="InterPro" id="IPR038578">
    <property type="entry name" value="GT29-like_sf"/>
</dbReference>
<accession>A0ABM0MBK1</accession>
<dbReference type="Pfam" id="PF00777">
    <property type="entry name" value="Glyco_transf_29"/>
    <property type="match status" value="1"/>
</dbReference>
<dbReference type="RefSeq" id="XP_006817392.1">
    <property type="nucleotide sequence ID" value="XM_006817329.1"/>
</dbReference>
<dbReference type="CDD" id="cd23963">
    <property type="entry name" value="GT29_ST8SIA"/>
    <property type="match status" value="1"/>
</dbReference>
<name>A0ABM0MBK1_SACKO</name>
<protein>
    <submittedName>
        <fullName evidence="13">Sia-alpha-2,3-Gal-beta-1,4-GlcNAc-R:alpha 2,8-sialyltransferase-like</fullName>
    </submittedName>
</protein>
<comment type="subcellular location">
    <subcellularLocation>
        <location evidence="1">Golgi apparatus membrane</location>
        <topology evidence="1">Single-pass type II membrane protein</topology>
    </subcellularLocation>
</comment>
<evidence type="ECO:0000256" key="8">
    <source>
        <dbReference type="ARBA" id="ARBA00023034"/>
    </source>
</evidence>
<dbReference type="PANTHER" id="PTHR11987:SF54">
    <property type="entry name" value="ST8 ALPHA-N-ACETYL-NEURAMINIDE ALPHA-2,8-SIALYLTRANSFERASE 6"/>
    <property type="match status" value="1"/>
</dbReference>
<comment type="similarity">
    <text evidence="2">Belongs to the glycosyltransferase 29 family.</text>
</comment>
<evidence type="ECO:0000313" key="13">
    <source>
        <dbReference type="RefSeq" id="XP_006817392.1"/>
    </source>
</evidence>
<dbReference type="GeneID" id="102803111"/>
<dbReference type="InterPro" id="IPR001675">
    <property type="entry name" value="Glyco_trans_29"/>
</dbReference>
<reference evidence="13" key="1">
    <citation type="submission" date="2025-08" db="UniProtKB">
        <authorList>
            <consortium name="RefSeq"/>
        </authorList>
    </citation>
    <scope>IDENTIFICATION</scope>
    <source>
        <tissue evidence="13">Testes</tissue>
    </source>
</reference>
<evidence type="ECO:0000256" key="5">
    <source>
        <dbReference type="ARBA" id="ARBA00022692"/>
    </source>
</evidence>
<keyword evidence="4" id="KW-0808">Transferase</keyword>
<keyword evidence="8" id="KW-0333">Golgi apparatus</keyword>